<dbReference type="Pfam" id="PF05136">
    <property type="entry name" value="Phage_portal_2"/>
    <property type="match status" value="1"/>
</dbReference>
<name>A0A9X2HKZ1_9SPHN</name>
<sequence>MVWNPLRILFGDPPAAQMIGEKPKTSAPRRGPRAEYDGATDGRRAAGWRRSIRDANGELTPRAQRLLRATARELVRNNPFAARGVASIAANIVGTGITFQVYRDGKVDDALNAVARRHFDKPNCDAAGRHDLYGLQLQAARAIVESGGAVMRRRWRRASDRLPLPFQLQVLEADYIDPSKTGPLSASPGVTPGYSIYGIQFSPIGRREGYWLYNSHPGSLGMHGVGSTFVPARDIAHIYRADRPEQEHGATWLAPVLLRMKDFGDFEDAELSRQKLSAAYVGVVTGEDIDATIPGIVSEGDDPDAMPVPIDQEPLDYLEPGTFQYARPGEEVTFSTPPKSDGYPDFTKVSLRAVAVGMGVPYEELTGDLSGVSFISGRLGRLSYKRDVATWQWLMFIPQFCAAVEAWYIEALEATGVDTTGVEMRWTPPKTEMLDPASEIVANRDAVRSGQATLSGLARERGEDPDTFFAEAAADAKRLDELGLIFDSDPRHVTSAGNATNLNDAVEGRAQREKP</sequence>
<evidence type="ECO:0000256" key="1">
    <source>
        <dbReference type="SAM" id="MobiDB-lite"/>
    </source>
</evidence>
<dbReference type="GO" id="GO:0019068">
    <property type="term" value="P:virion assembly"/>
    <property type="evidence" value="ECO:0007669"/>
    <property type="project" value="InterPro"/>
</dbReference>
<evidence type="ECO:0000313" key="2">
    <source>
        <dbReference type="EMBL" id="MCP3732032.1"/>
    </source>
</evidence>
<reference evidence="2" key="1">
    <citation type="submission" date="2022-05" db="EMBL/GenBank/DDBJ databases">
        <title>Sphingomonas sp. strain MG17 Genome sequencing and assembly.</title>
        <authorList>
            <person name="Kim I."/>
        </authorList>
    </citation>
    <scope>NUCLEOTIDE SEQUENCE</scope>
    <source>
        <strain evidence="2">MG17</strain>
    </source>
</reference>
<dbReference type="InterPro" id="IPR006429">
    <property type="entry name" value="Phage_lambda_portal"/>
</dbReference>
<feature type="compositionally biased region" description="Basic and acidic residues" evidence="1">
    <location>
        <begin position="506"/>
        <end position="515"/>
    </location>
</feature>
<dbReference type="Proteomes" id="UP001139451">
    <property type="component" value="Unassembled WGS sequence"/>
</dbReference>
<protein>
    <submittedName>
        <fullName evidence="2">Phage portal protein</fullName>
    </submittedName>
</protein>
<gene>
    <name evidence="2" type="ORF">M9978_16525</name>
</gene>
<proteinExistence type="predicted"/>
<dbReference type="EMBL" id="JAMLDX010000014">
    <property type="protein sequence ID" value="MCP3732032.1"/>
    <property type="molecule type" value="Genomic_DNA"/>
</dbReference>
<feature type="compositionally biased region" description="Basic and acidic residues" evidence="1">
    <location>
        <begin position="32"/>
        <end position="42"/>
    </location>
</feature>
<accession>A0A9X2HKZ1</accession>
<feature type="region of interest" description="Disordered" evidence="1">
    <location>
        <begin position="14"/>
        <end position="42"/>
    </location>
</feature>
<dbReference type="GO" id="GO:0005198">
    <property type="term" value="F:structural molecule activity"/>
    <property type="evidence" value="ECO:0007669"/>
    <property type="project" value="InterPro"/>
</dbReference>
<organism evidence="2 3">
    <name type="scientific">Sphingomonas tagetis</name>
    <dbReference type="NCBI Taxonomy" id="2949092"/>
    <lineage>
        <taxon>Bacteria</taxon>
        <taxon>Pseudomonadati</taxon>
        <taxon>Pseudomonadota</taxon>
        <taxon>Alphaproteobacteria</taxon>
        <taxon>Sphingomonadales</taxon>
        <taxon>Sphingomonadaceae</taxon>
        <taxon>Sphingomonas</taxon>
    </lineage>
</organism>
<feature type="region of interest" description="Disordered" evidence="1">
    <location>
        <begin position="490"/>
        <end position="515"/>
    </location>
</feature>
<keyword evidence="3" id="KW-1185">Reference proteome</keyword>
<dbReference type="RefSeq" id="WP_254295121.1">
    <property type="nucleotide sequence ID" value="NZ_JAMLDX010000014.1"/>
</dbReference>
<dbReference type="AlphaFoldDB" id="A0A9X2HKZ1"/>
<comment type="caution">
    <text evidence="2">The sequence shown here is derived from an EMBL/GenBank/DDBJ whole genome shotgun (WGS) entry which is preliminary data.</text>
</comment>
<evidence type="ECO:0000313" key="3">
    <source>
        <dbReference type="Proteomes" id="UP001139451"/>
    </source>
</evidence>
<dbReference type="NCBIfam" id="TIGR01539">
    <property type="entry name" value="portal_lambda"/>
    <property type="match status" value="1"/>
</dbReference>